<dbReference type="Proteomes" id="UP000198588">
    <property type="component" value="Unassembled WGS sequence"/>
</dbReference>
<dbReference type="STRING" id="1165689.SAMN02927914_06611"/>
<dbReference type="RefSeq" id="WP_038654785.1">
    <property type="nucleotide sequence ID" value="NZ_FMXM01000047.1"/>
</dbReference>
<evidence type="ECO:0000313" key="2">
    <source>
        <dbReference type="EMBL" id="SDA99533.1"/>
    </source>
</evidence>
<dbReference type="OrthoDB" id="119583at2"/>
<dbReference type="Pfam" id="PF04965">
    <property type="entry name" value="GPW_gp25"/>
    <property type="match status" value="1"/>
</dbReference>
<proteinExistence type="predicted"/>
<dbReference type="Gene3D" id="3.10.450.40">
    <property type="match status" value="1"/>
</dbReference>
<gene>
    <name evidence="2" type="ORF">SAMN02927914_06611</name>
</gene>
<dbReference type="InterPro" id="IPR053176">
    <property type="entry name" value="T6SS_TssE1-like"/>
</dbReference>
<dbReference type="EMBL" id="FMXM01000047">
    <property type="protein sequence ID" value="SDA99533.1"/>
    <property type="molecule type" value="Genomic_DNA"/>
</dbReference>
<name>A0A1G5ZZ52_9HYPH</name>
<organism evidence="2 3">
    <name type="scientific">Mesorhizobium qingshengii</name>
    <dbReference type="NCBI Taxonomy" id="1165689"/>
    <lineage>
        <taxon>Bacteria</taxon>
        <taxon>Pseudomonadati</taxon>
        <taxon>Pseudomonadota</taxon>
        <taxon>Alphaproteobacteria</taxon>
        <taxon>Hyphomicrobiales</taxon>
        <taxon>Phyllobacteriaceae</taxon>
        <taxon>Mesorhizobium</taxon>
    </lineage>
</organism>
<evidence type="ECO:0000259" key="1">
    <source>
        <dbReference type="Pfam" id="PF04965"/>
    </source>
</evidence>
<dbReference type="PANTHER" id="PTHR38595:SF1">
    <property type="entry name" value="TYPE VI SECRETION SYSTEM COMPONENT TSSE1"/>
    <property type="match status" value="1"/>
</dbReference>
<dbReference type="InterPro" id="IPR007048">
    <property type="entry name" value="IraD/Gp25-like"/>
</dbReference>
<reference evidence="2 3" key="1">
    <citation type="submission" date="2016-10" db="EMBL/GenBank/DDBJ databases">
        <authorList>
            <person name="de Groot N.N."/>
        </authorList>
    </citation>
    <scope>NUCLEOTIDE SEQUENCE [LARGE SCALE GENOMIC DNA]</scope>
    <source>
        <strain evidence="2 3">CGMCC 1.12097</strain>
    </source>
</reference>
<feature type="domain" description="IraD/Gp25-like" evidence="1">
    <location>
        <begin position="40"/>
        <end position="139"/>
    </location>
</feature>
<accession>A0A1G5ZZ52</accession>
<dbReference type="PANTHER" id="PTHR38595">
    <property type="entry name" value="CYTOPLASMIC PROTEIN-RELATED"/>
    <property type="match status" value="1"/>
</dbReference>
<protein>
    <submittedName>
        <fullName evidence="2">Type VI secretion system protein ImpF</fullName>
    </submittedName>
</protein>
<dbReference type="SUPFAM" id="SSF160719">
    <property type="entry name" value="gpW/gp25-like"/>
    <property type="match status" value="1"/>
</dbReference>
<dbReference type="InterPro" id="IPR017737">
    <property type="entry name" value="TssE1-like"/>
</dbReference>
<evidence type="ECO:0000313" key="3">
    <source>
        <dbReference type="Proteomes" id="UP000198588"/>
    </source>
</evidence>
<dbReference type="AlphaFoldDB" id="A0A1G5ZZ52"/>
<sequence>MVITPKWDLVQPSLLDQLTDDEPRSASESSKLSSLSLRQVQAMILRDVSWLFNANQLAATVDLQSYPHVAASTLNFGIRPFAGHIVDGLDAASLGQEIADSLQRFEPRLLANSVKVTPLTEADRNGSLGFRIEADLPAQSVPLRIVICTELDPERKRLRVTDLGAEIS</sequence>
<dbReference type="NCBIfam" id="TIGR03357">
    <property type="entry name" value="VI_zyme"/>
    <property type="match status" value="1"/>
</dbReference>